<name>A0AAN9LTZ0_PHACN</name>
<comment type="caution">
    <text evidence="1">The sequence shown here is derived from an EMBL/GenBank/DDBJ whole genome shotgun (WGS) entry which is preliminary data.</text>
</comment>
<accession>A0AAN9LTZ0</accession>
<evidence type="ECO:0000313" key="1">
    <source>
        <dbReference type="EMBL" id="KAK7342325.1"/>
    </source>
</evidence>
<dbReference type="EMBL" id="JAYMYR010000009">
    <property type="protein sequence ID" value="KAK7342325.1"/>
    <property type="molecule type" value="Genomic_DNA"/>
</dbReference>
<gene>
    <name evidence="1" type="ORF">VNO80_25273</name>
</gene>
<evidence type="ECO:0000313" key="2">
    <source>
        <dbReference type="Proteomes" id="UP001374584"/>
    </source>
</evidence>
<protein>
    <submittedName>
        <fullName evidence="1">Uncharacterized protein</fullName>
    </submittedName>
</protein>
<reference evidence="1 2" key="1">
    <citation type="submission" date="2024-01" db="EMBL/GenBank/DDBJ databases">
        <title>The genomes of 5 underutilized Papilionoideae crops provide insights into root nodulation and disease resistanc.</title>
        <authorList>
            <person name="Jiang F."/>
        </authorList>
    </citation>
    <scope>NUCLEOTIDE SEQUENCE [LARGE SCALE GENOMIC DNA]</scope>
    <source>
        <strain evidence="1">JINMINGXINNONG_FW02</strain>
        <tissue evidence="1">Leaves</tissue>
    </source>
</reference>
<sequence>MTVCLAPRRCPHASRALAMYRGIKDCPVQVSQIRGVIWLCRRTLPTSEVWPLHVQLRLAYGILLSFMVRGPTVTLVVIGLKALAGPGLMTVALLSSSDELSLADIVSESWDSFDSNNNDDVAEKNNNDDSICASEKCKAF</sequence>
<dbReference type="AlphaFoldDB" id="A0AAN9LTZ0"/>
<proteinExistence type="predicted"/>
<dbReference type="Proteomes" id="UP001374584">
    <property type="component" value="Unassembled WGS sequence"/>
</dbReference>
<organism evidence="1 2">
    <name type="scientific">Phaseolus coccineus</name>
    <name type="common">Scarlet runner bean</name>
    <name type="synonym">Phaseolus multiflorus</name>
    <dbReference type="NCBI Taxonomy" id="3886"/>
    <lineage>
        <taxon>Eukaryota</taxon>
        <taxon>Viridiplantae</taxon>
        <taxon>Streptophyta</taxon>
        <taxon>Embryophyta</taxon>
        <taxon>Tracheophyta</taxon>
        <taxon>Spermatophyta</taxon>
        <taxon>Magnoliopsida</taxon>
        <taxon>eudicotyledons</taxon>
        <taxon>Gunneridae</taxon>
        <taxon>Pentapetalae</taxon>
        <taxon>rosids</taxon>
        <taxon>fabids</taxon>
        <taxon>Fabales</taxon>
        <taxon>Fabaceae</taxon>
        <taxon>Papilionoideae</taxon>
        <taxon>50 kb inversion clade</taxon>
        <taxon>NPAAA clade</taxon>
        <taxon>indigoferoid/millettioid clade</taxon>
        <taxon>Phaseoleae</taxon>
        <taxon>Phaseolus</taxon>
    </lineage>
</organism>
<keyword evidence="2" id="KW-1185">Reference proteome</keyword>